<dbReference type="Gene3D" id="3.20.20.70">
    <property type="entry name" value="Aldolase class I"/>
    <property type="match status" value="1"/>
</dbReference>
<sequence length="311" mass="33441">MPLEMNREVFITCAVTGSGGSQDRSPHVPRSPKQIADSAIDAAKAGAAIVHCHVRDPETGKPRRDVHLYREVTERIRDANVDVVLNLTAGMGGDMVFGSTEQPLPLKTQGTDMAGASERVEHVRQCLPEICTLDCGTMNFAEADYVMTNTPGMLRAMGSMMTAMGVKPEIEAFDTGHLWLAKELVKEGVLKPDALVQLCMGVPWGAPDDLNTFMAMVNNVPSTWNWSAFSIGRNQMAYAAAAVLAGGNVRVGLEDNLWLDKGVLATNAQLVERAVTVVSNMGARIIGPEEVRKKLNLTKRAPISQKAGASA</sequence>
<reference evidence="5 6" key="1">
    <citation type="submission" date="2020-02" db="EMBL/GenBank/DDBJ databases">
        <title>Genome sequence of the type strain CGMCC 1.15528 of Mesorhizobium zhangyense.</title>
        <authorList>
            <person name="Gao J."/>
            <person name="Sun J."/>
        </authorList>
    </citation>
    <scope>NUCLEOTIDE SEQUENCE [LARGE SCALE GENOMIC DNA]</scope>
    <source>
        <strain evidence="5 6">CGMCC 1.15528</strain>
    </source>
</reference>
<evidence type="ECO:0000256" key="4">
    <source>
        <dbReference type="ARBA" id="ARBA00022833"/>
    </source>
</evidence>
<dbReference type="GO" id="GO:0043720">
    <property type="term" value="F:3-keto-5-aminohexanoate cleavage activity"/>
    <property type="evidence" value="ECO:0007669"/>
    <property type="project" value="InterPro"/>
</dbReference>
<accession>A0A7C9RAB3</accession>
<evidence type="ECO:0000313" key="6">
    <source>
        <dbReference type="Proteomes" id="UP000481252"/>
    </source>
</evidence>
<dbReference type="Pfam" id="PF05853">
    <property type="entry name" value="BKACE"/>
    <property type="match status" value="1"/>
</dbReference>
<protein>
    <submittedName>
        <fullName evidence="5">3-keto-5-aminohexanoate cleavage protein</fullName>
    </submittedName>
</protein>
<dbReference type="InterPro" id="IPR008567">
    <property type="entry name" value="BKACE"/>
</dbReference>
<organism evidence="5 6">
    <name type="scientific">Mesorhizobium zhangyense</name>
    <dbReference type="NCBI Taxonomy" id="1776730"/>
    <lineage>
        <taxon>Bacteria</taxon>
        <taxon>Pseudomonadati</taxon>
        <taxon>Pseudomonadota</taxon>
        <taxon>Alphaproteobacteria</taxon>
        <taxon>Hyphomicrobiales</taxon>
        <taxon>Phyllobacteriaceae</taxon>
        <taxon>Mesorhizobium</taxon>
    </lineage>
</organism>
<dbReference type="Proteomes" id="UP000481252">
    <property type="component" value="Unassembled WGS sequence"/>
</dbReference>
<dbReference type="EMBL" id="JAAKZG010000012">
    <property type="protein sequence ID" value="NGN43962.1"/>
    <property type="molecule type" value="Genomic_DNA"/>
</dbReference>
<dbReference type="RefSeq" id="WP_165120366.1">
    <property type="nucleotide sequence ID" value="NZ_JAAKZG010000012.1"/>
</dbReference>
<dbReference type="GO" id="GO:0046872">
    <property type="term" value="F:metal ion binding"/>
    <property type="evidence" value="ECO:0007669"/>
    <property type="project" value="UniProtKB-KW"/>
</dbReference>
<evidence type="ECO:0000256" key="2">
    <source>
        <dbReference type="ARBA" id="ARBA00022679"/>
    </source>
</evidence>
<gene>
    <name evidence="5" type="ORF">G6N74_23125</name>
</gene>
<keyword evidence="2" id="KW-0808">Transferase</keyword>
<dbReference type="InterPro" id="IPR013785">
    <property type="entry name" value="Aldolase_TIM"/>
</dbReference>
<comment type="cofactor">
    <cofactor evidence="1">
        <name>Zn(2+)</name>
        <dbReference type="ChEBI" id="CHEBI:29105"/>
    </cofactor>
</comment>
<evidence type="ECO:0000313" key="5">
    <source>
        <dbReference type="EMBL" id="NGN43962.1"/>
    </source>
</evidence>
<keyword evidence="6" id="KW-1185">Reference proteome</keyword>
<dbReference type="PANTHER" id="PTHR37418">
    <property type="entry name" value="3-KETO-5-AMINOHEXANOATE CLEAVAGE ENZYME-RELATED"/>
    <property type="match status" value="1"/>
</dbReference>
<keyword evidence="3" id="KW-0479">Metal-binding</keyword>
<dbReference type="PANTHER" id="PTHR37418:SF2">
    <property type="entry name" value="3-KETO-5-AMINOHEXANOATE CLEAVAGE ENZYME"/>
    <property type="match status" value="1"/>
</dbReference>
<proteinExistence type="predicted"/>
<comment type="caution">
    <text evidence="5">The sequence shown here is derived from an EMBL/GenBank/DDBJ whole genome shotgun (WGS) entry which is preliminary data.</text>
</comment>
<evidence type="ECO:0000256" key="3">
    <source>
        <dbReference type="ARBA" id="ARBA00022723"/>
    </source>
</evidence>
<dbReference type="AlphaFoldDB" id="A0A7C9RAB3"/>
<keyword evidence="4" id="KW-0862">Zinc</keyword>
<name>A0A7C9RAB3_9HYPH</name>
<evidence type="ECO:0000256" key="1">
    <source>
        <dbReference type="ARBA" id="ARBA00001947"/>
    </source>
</evidence>